<organism evidence="1 2">
    <name type="scientific">Bradymonas sediminis</name>
    <dbReference type="NCBI Taxonomy" id="1548548"/>
    <lineage>
        <taxon>Bacteria</taxon>
        <taxon>Deltaproteobacteria</taxon>
        <taxon>Bradymonadales</taxon>
        <taxon>Bradymonadaceae</taxon>
        <taxon>Bradymonas</taxon>
    </lineage>
</organism>
<gene>
    <name evidence="1" type="ORF">DN745_16610</name>
</gene>
<sequence>MKITIQNRAPGQVPWGALAMLPLFAMPIGGWLVEQGWADFGTCAAKVSLGVPCVTCGSTRATLHLLHGELGAAVAMQPLTILVYFALAIVGLPSLVLFIANKYPHIEYTRREALAFKAALIVLPILTWVYLLKAGI</sequence>
<name>A0A2Z4FPG7_9DELT</name>
<protein>
    <submittedName>
        <fullName evidence="1">Uncharacterized protein</fullName>
    </submittedName>
</protein>
<evidence type="ECO:0000313" key="1">
    <source>
        <dbReference type="EMBL" id="AWV90853.1"/>
    </source>
</evidence>
<dbReference type="Pfam" id="PF10825">
    <property type="entry name" value="DUF2752"/>
    <property type="match status" value="1"/>
</dbReference>
<dbReference type="Proteomes" id="UP000249799">
    <property type="component" value="Chromosome"/>
</dbReference>
<proteinExistence type="predicted"/>
<dbReference type="KEGG" id="bsed:DN745_16610"/>
<dbReference type="EMBL" id="CP030032">
    <property type="protein sequence ID" value="AWV90853.1"/>
    <property type="molecule type" value="Genomic_DNA"/>
</dbReference>
<reference evidence="1 2" key="1">
    <citation type="submission" date="2018-06" db="EMBL/GenBank/DDBJ databases">
        <title>Lujinxingia sediminis gen. nov. sp. nov., a new facultative anaerobic member of the class Deltaproteobacteria, and proposal of Lujinxingaceae fam. nov.</title>
        <authorList>
            <person name="Guo L.-Y."/>
            <person name="Li C.-M."/>
            <person name="Wang S."/>
            <person name="Du Z.-J."/>
        </authorList>
    </citation>
    <scope>NUCLEOTIDE SEQUENCE [LARGE SCALE GENOMIC DNA]</scope>
    <source>
        <strain evidence="1 2">FA350</strain>
    </source>
</reference>
<dbReference type="AlphaFoldDB" id="A0A2Z4FPG7"/>
<evidence type="ECO:0000313" key="2">
    <source>
        <dbReference type="Proteomes" id="UP000249799"/>
    </source>
</evidence>
<dbReference type="InterPro" id="IPR021215">
    <property type="entry name" value="DUF2752"/>
</dbReference>
<dbReference type="OrthoDB" id="5511971at2"/>
<dbReference type="RefSeq" id="WP_111336564.1">
    <property type="nucleotide sequence ID" value="NZ_CP030032.1"/>
</dbReference>
<accession>A0A2Z4FPG7</accession>
<keyword evidence="2" id="KW-1185">Reference proteome</keyword>